<dbReference type="AlphaFoldDB" id="A0A376TMQ3"/>
<dbReference type="Proteomes" id="UP000490727">
    <property type="component" value="Unassembled WGS sequence"/>
</dbReference>
<dbReference type="InterPro" id="IPR036937">
    <property type="entry name" value="Adhesion_dom_fimbrial_sf"/>
</dbReference>
<evidence type="ECO:0000313" key="9">
    <source>
        <dbReference type="Proteomes" id="UP000490727"/>
    </source>
</evidence>
<dbReference type="PANTHER" id="PTHR33420">
    <property type="entry name" value="FIMBRIAL SUBUNIT ELFA-RELATED"/>
    <property type="match status" value="1"/>
</dbReference>
<comment type="subcellular location">
    <subcellularLocation>
        <location evidence="1">Fimbrium</location>
    </subcellularLocation>
</comment>
<dbReference type="Proteomes" id="UP000254405">
    <property type="component" value="Unassembled WGS sequence"/>
</dbReference>
<dbReference type="InterPro" id="IPR008966">
    <property type="entry name" value="Adhesion_dom_sf"/>
</dbReference>
<keyword evidence="3 5" id="KW-0732">Signal</keyword>
<dbReference type="GO" id="GO:0009289">
    <property type="term" value="C:pilus"/>
    <property type="evidence" value="ECO:0007669"/>
    <property type="project" value="UniProtKB-SubCell"/>
</dbReference>
<evidence type="ECO:0000256" key="1">
    <source>
        <dbReference type="ARBA" id="ARBA00004561"/>
    </source>
</evidence>
<reference evidence="7 8" key="1">
    <citation type="submission" date="2018-06" db="EMBL/GenBank/DDBJ databases">
        <authorList>
            <consortium name="Pathogen Informatics"/>
            <person name="Doyle S."/>
        </authorList>
    </citation>
    <scope>NUCLEOTIDE SEQUENCE [LARGE SCALE GENOMIC DNA]</scope>
    <source>
        <strain evidence="7 8">NCTC8985</strain>
    </source>
</reference>
<keyword evidence="4" id="KW-0281">Fimbrium</keyword>
<dbReference type="InterPro" id="IPR050263">
    <property type="entry name" value="Bact_Fimbrial_Adh_Pro"/>
</dbReference>
<sequence length="173" mass="17586">MKKLILGSAIMAVLGVASNAMAAPNSGTVNFTGSVSSATCELKLQDSSGGNISDVNLGVLSTANNTNGTPVTFKLVPTAQDCLNKSAASINWTSPTLNPAGIVNATTGGTSAYLQVKATNSANTADTTIKQGNTSFNYTNPKSFDYTAQLVRPSSGATAGLFTASASYVVTYK</sequence>
<feature type="chain" id="PRO_5041807588" evidence="5">
    <location>
        <begin position="23"/>
        <end position="173"/>
    </location>
</feature>
<reference evidence="6 9" key="2">
    <citation type="submission" date="2019-11" db="EMBL/GenBank/DDBJ databases">
        <title>Whole genome sequence analysis of environmental Escherichia coli from the feces of straw-necked ibis (Threskiornis spinicollis) nesting on inland wetlands.</title>
        <authorList>
            <person name="Wyrsch E.R."/>
            <person name="Roy Chowdhury P."/>
            <person name="Wallis L."/>
            <person name="Cummins M.L."/>
            <person name="Zingali T."/>
            <person name="Brandis K.J."/>
            <person name="Djordjevic S.P."/>
        </authorList>
    </citation>
    <scope>NUCLEOTIDE SEQUENCE [LARGE SCALE GENOMIC DNA]</scope>
    <source>
        <strain evidence="6 9">IBS12</strain>
    </source>
</reference>
<dbReference type="PANTHER" id="PTHR33420:SF3">
    <property type="entry name" value="FIMBRIAL SUBUNIT ELFA"/>
    <property type="match status" value="1"/>
</dbReference>
<dbReference type="RefSeq" id="WP_032141680.1">
    <property type="nucleotide sequence ID" value="NZ_AP022036.1"/>
</dbReference>
<name>A0A376TMQ3_ECOLX</name>
<organism evidence="7 8">
    <name type="scientific">Escherichia coli</name>
    <dbReference type="NCBI Taxonomy" id="562"/>
    <lineage>
        <taxon>Bacteria</taxon>
        <taxon>Pseudomonadati</taxon>
        <taxon>Pseudomonadota</taxon>
        <taxon>Gammaproteobacteria</taxon>
        <taxon>Enterobacterales</taxon>
        <taxon>Enterobacteriaceae</taxon>
        <taxon>Escherichia</taxon>
    </lineage>
</organism>
<evidence type="ECO:0000313" key="7">
    <source>
        <dbReference type="EMBL" id="STI78482.1"/>
    </source>
</evidence>
<evidence type="ECO:0000256" key="3">
    <source>
        <dbReference type="ARBA" id="ARBA00022729"/>
    </source>
</evidence>
<comment type="similarity">
    <text evidence="2">Belongs to the fimbrial protein family.</text>
</comment>
<gene>
    <name evidence="6" type="ORF">GNZ05_19565</name>
    <name evidence="7" type="ORF">NCTC8985_03811</name>
</gene>
<dbReference type="EMBL" id="UGCO01000001">
    <property type="protein sequence ID" value="STI78482.1"/>
    <property type="molecule type" value="Genomic_DNA"/>
</dbReference>
<dbReference type="SUPFAM" id="SSF49401">
    <property type="entry name" value="Bacterial adhesins"/>
    <property type="match status" value="1"/>
</dbReference>
<evidence type="ECO:0000256" key="2">
    <source>
        <dbReference type="ARBA" id="ARBA00006671"/>
    </source>
</evidence>
<protein>
    <submittedName>
        <fullName evidence="6 7">Fimbrial protein</fullName>
    </submittedName>
</protein>
<dbReference type="Gene3D" id="2.60.40.1090">
    <property type="entry name" value="Fimbrial-type adhesion domain"/>
    <property type="match status" value="1"/>
</dbReference>
<feature type="signal peptide" evidence="5">
    <location>
        <begin position="1"/>
        <end position="22"/>
    </location>
</feature>
<proteinExistence type="inferred from homology"/>
<dbReference type="EMBL" id="WOET01000015">
    <property type="protein sequence ID" value="MUM74350.1"/>
    <property type="molecule type" value="Genomic_DNA"/>
</dbReference>
<evidence type="ECO:0000313" key="8">
    <source>
        <dbReference type="Proteomes" id="UP000254405"/>
    </source>
</evidence>
<dbReference type="GO" id="GO:0043709">
    <property type="term" value="P:cell adhesion involved in single-species biofilm formation"/>
    <property type="evidence" value="ECO:0007669"/>
    <property type="project" value="TreeGrafter"/>
</dbReference>
<evidence type="ECO:0000256" key="4">
    <source>
        <dbReference type="ARBA" id="ARBA00023263"/>
    </source>
</evidence>
<accession>A0A376TMQ3</accession>
<evidence type="ECO:0000313" key="6">
    <source>
        <dbReference type="EMBL" id="MUM74350.1"/>
    </source>
</evidence>
<evidence type="ECO:0000256" key="5">
    <source>
        <dbReference type="SAM" id="SignalP"/>
    </source>
</evidence>